<accession>A0AA36HD02</accession>
<keyword evidence="2" id="KW-0472">Membrane</keyword>
<evidence type="ECO:0000256" key="1">
    <source>
        <dbReference type="ARBA" id="ARBA00006803"/>
    </source>
</evidence>
<feature type="transmembrane region" description="Helical" evidence="2">
    <location>
        <begin position="282"/>
        <end position="309"/>
    </location>
</feature>
<comment type="caution">
    <text evidence="3">The sequence shown here is derived from an EMBL/GenBank/DDBJ whole genome shotgun (WGS) entry which is preliminary data.</text>
</comment>
<gene>
    <name evidence="3" type="ORF">CYNAS_LOCUS19900</name>
</gene>
<evidence type="ECO:0000256" key="2">
    <source>
        <dbReference type="SAM" id="Phobius"/>
    </source>
</evidence>
<feature type="transmembrane region" description="Helical" evidence="2">
    <location>
        <begin position="58"/>
        <end position="80"/>
    </location>
</feature>
<evidence type="ECO:0000313" key="3">
    <source>
        <dbReference type="EMBL" id="CAJ0607917.1"/>
    </source>
</evidence>
<comment type="similarity">
    <text evidence="1">Belongs to the nematode receptor-like protein sre family.</text>
</comment>
<evidence type="ECO:0000313" key="4">
    <source>
        <dbReference type="Proteomes" id="UP001176961"/>
    </source>
</evidence>
<dbReference type="GO" id="GO:0007606">
    <property type="term" value="P:sensory perception of chemical stimulus"/>
    <property type="evidence" value="ECO:0007669"/>
    <property type="project" value="InterPro"/>
</dbReference>
<sequence length="390" mass="44434">MTIFPAVIAERALASHYISDYESVERRWISLLVNSSAFLISGFYNVLMQLIASSLYAMIFLLIFAMLFFASSFTSIMMVYRRDAAKLRDLSNETGHSIINYTLSVKFQLAENVRVTKLLTHAALGLCVWVTGISCICSPAYLIFTEEQPISHILYAVSDVIIALSLTITVWLSLVASEKLKRTYKHFMDYFCCMNQKVQETMALRPCVKNQLGLRKEMQREDATRAARAPFIPDEEGAERALASHYISDYENNKRRWISVLINTSSFAVSAVYHLLIQLIAFSVYAMLFLVALTMMIYAISSLAIMLVYRRDAAKLRDLSNKSGYSVLNYTLSMKFQLTENVRVAKVRMLKYESWQIISPVFIIEILPGIALPSNVTNRWNETVKIESLI</sequence>
<organism evidence="3 4">
    <name type="scientific">Cylicocyclus nassatus</name>
    <name type="common">Nematode worm</name>
    <dbReference type="NCBI Taxonomy" id="53992"/>
    <lineage>
        <taxon>Eukaryota</taxon>
        <taxon>Metazoa</taxon>
        <taxon>Ecdysozoa</taxon>
        <taxon>Nematoda</taxon>
        <taxon>Chromadorea</taxon>
        <taxon>Rhabditida</taxon>
        <taxon>Rhabditina</taxon>
        <taxon>Rhabditomorpha</taxon>
        <taxon>Strongyloidea</taxon>
        <taxon>Strongylidae</taxon>
        <taxon>Cylicocyclus</taxon>
    </lineage>
</organism>
<dbReference type="AlphaFoldDB" id="A0AA36HD02"/>
<dbReference type="Pfam" id="PF03125">
    <property type="entry name" value="Sre"/>
    <property type="match status" value="2"/>
</dbReference>
<name>A0AA36HD02_CYLNA</name>
<dbReference type="PANTHER" id="PTHR23128:SF132">
    <property type="entry name" value="SERPENTINE RECEPTOR, CLASS E (EPSILON)-RELATED"/>
    <property type="match status" value="1"/>
</dbReference>
<reference evidence="3" key="1">
    <citation type="submission" date="2023-07" db="EMBL/GenBank/DDBJ databases">
        <authorList>
            <consortium name="CYATHOMIX"/>
        </authorList>
    </citation>
    <scope>NUCLEOTIDE SEQUENCE</scope>
    <source>
        <strain evidence="3">N/A</strain>
    </source>
</reference>
<protein>
    <submittedName>
        <fullName evidence="3">Uncharacterized protein</fullName>
    </submittedName>
</protein>
<dbReference type="InterPro" id="IPR004151">
    <property type="entry name" value="7TM_GPCR_serpentine_rcpt_Sre"/>
</dbReference>
<proteinExistence type="inferred from homology"/>
<feature type="transmembrane region" description="Helical" evidence="2">
    <location>
        <begin position="118"/>
        <end position="141"/>
    </location>
</feature>
<dbReference type="PANTHER" id="PTHR23128">
    <property type="entry name" value="SERPENTINE RECEPTOR, CLASS E (EPSILON)-RELATED"/>
    <property type="match status" value="1"/>
</dbReference>
<keyword evidence="2" id="KW-1133">Transmembrane helix</keyword>
<feature type="transmembrane region" description="Helical" evidence="2">
    <location>
        <begin position="153"/>
        <end position="176"/>
    </location>
</feature>
<dbReference type="EMBL" id="CATQJL010000316">
    <property type="protein sequence ID" value="CAJ0607917.1"/>
    <property type="molecule type" value="Genomic_DNA"/>
</dbReference>
<keyword evidence="2" id="KW-0812">Transmembrane</keyword>
<keyword evidence="4" id="KW-1185">Reference proteome</keyword>
<dbReference type="GO" id="GO:0016020">
    <property type="term" value="C:membrane"/>
    <property type="evidence" value="ECO:0007669"/>
    <property type="project" value="InterPro"/>
</dbReference>
<feature type="transmembrane region" description="Helical" evidence="2">
    <location>
        <begin position="31"/>
        <end position="52"/>
    </location>
</feature>
<dbReference type="Proteomes" id="UP001176961">
    <property type="component" value="Unassembled WGS sequence"/>
</dbReference>
<feature type="transmembrane region" description="Helical" evidence="2">
    <location>
        <begin position="257"/>
        <end position="276"/>
    </location>
</feature>